<keyword evidence="2" id="KW-0031">Aminopeptidase</keyword>
<dbReference type="GO" id="GO:0006508">
    <property type="term" value="P:proteolysis"/>
    <property type="evidence" value="ECO:0007669"/>
    <property type="project" value="UniProtKB-KW"/>
</dbReference>
<dbReference type="RefSeq" id="WP_304248157.1">
    <property type="nucleotide sequence ID" value="NZ_DYUC01000088.1"/>
</dbReference>
<sequence>MDILKTLQALNACHGPAGDEAGIADAIEALAAPYADKMKRDTLGNLIVRKKGKGPKIMFAAHMDSIGFVVTHIDEHGFLRFGKLGGLHPFDLLSTAVRFKNGVRGVVCLDNGVAPKDMTLEDLYLDIGAKDAEEAKAMVRVGDTAVYDTPTFAAGDRIISPYMDNRISCVVLLMALEQLKDSDNDLYFVFTVQEELGLRGARTAAFGIDPDFGVAVDVTPADDEMNPKHSGSSVTGGGAAIKVMDGSVICHPQVVRTMEKLAEEKGIPFQMDVIRSGGTDAGAIHQTRSGVPSGGISIPCRYVHSPAEMVDRRDVEACAALVTAFAESEHKG</sequence>
<dbReference type="SUPFAM" id="SSF53187">
    <property type="entry name" value="Zn-dependent exopeptidases"/>
    <property type="match status" value="1"/>
</dbReference>
<dbReference type="SUPFAM" id="SSF101821">
    <property type="entry name" value="Aminopeptidase/glucanase lid domain"/>
    <property type="match status" value="1"/>
</dbReference>
<organism evidence="9 10">
    <name type="scientific">Pseudoflavonifractor capillosus</name>
    <dbReference type="NCBI Taxonomy" id="106588"/>
    <lineage>
        <taxon>Bacteria</taxon>
        <taxon>Bacillati</taxon>
        <taxon>Bacillota</taxon>
        <taxon>Clostridia</taxon>
        <taxon>Eubacteriales</taxon>
        <taxon>Oscillospiraceae</taxon>
        <taxon>Pseudoflavonifractor</taxon>
    </lineage>
</organism>
<dbReference type="PANTHER" id="PTHR32481:SF0">
    <property type="entry name" value="AMINOPEPTIDASE YPDE-RELATED"/>
    <property type="match status" value="1"/>
</dbReference>
<dbReference type="AlphaFoldDB" id="A0A921MMI4"/>
<dbReference type="Pfam" id="PF05343">
    <property type="entry name" value="Peptidase_M42"/>
    <property type="match status" value="1"/>
</dbReference>
<dbReference type="PANTHER" id="PTHR32481">
    <property type="entry name" value="AMINOPEPTIDASE"/>
    <property type="match status" value="1"/>
</dbReference>
<evidence type="ECO:0000256" key="4">
    <source>
        <dbReference type="ARBA" id="ARBA00022723"/>
    </source>
</evidence>
<comment type="similarity">
    <text evidence="1 6">Belongs to the peptidase M42 family.</text>
</comment>
<dbReference type="InterPro" id="IPR023367">
    <property type="entry name" value="Peptidase_M42_dom2"/>
</dbReference>
<feature type="binding site" evidence="8">
    <location>
        <position position="62"/>
    </location>
    <ligand>
        <name>Zn(2+)</name>
        <dbReference type="ChEBI" id="CHEBI:29105"/>
        <label>1</label>
    </ligand>
</feature>
<dbReference type="CDD" id="cd05656">
    <property type="entry name" value="M42_Frv"/>
    <property type="match status" value="1"/>
</dbReference>
<keyword evidence="4 8" id="KW-0479">Metal-binding</keyword>
<feature type="active site" description="Proton acceptor" evidence="7">
    <location>
        <position position="194"/>
    </location>
</feature>
<name>A0A921MMI4_9FIRM</name>
<comment type="caution">
    <text evidence="9">The sequence shown here is derived from an EMBL/GenBank/DDBJ whole genome shotgun (WGS) entry which is preliminary data.</text>
</comment>
<evidence type="ECO:0000256" key="6">
    <source>
        <dbReference type="PIRNR" id="PIRNR001123"/>
    </source>
</evidence>
<protein>
    <submittedName>
        <fullName evidence="9">M42 family metallopeptidase</fullName>
    </submittedName>
</protein>
<dbReference type="Gene3D" id="2.40.30.40">
    <property type="entry name" value="Peptidase M42, domain 2"/>
    <property type="match status" value="1"/>
</dbReference>
<dbReference type="GO" id="GO:0046872">
    <property type="term" value="F:metal ion binding"/>
    <property type="evidence" value="ECO:0007669"/>
    <property type="project" value="UniProtKB-UniRule"/>
</dbReference>
<dbReference type="Proteomes" id="UP000760668">
    <property type="component" value="Unassembled WGS sequence"/>
</dbReference>
<evidence type="ECO:0000256" key="8">
    <source>
        <dbReference type="PIRSR" id="PIRSR001123-2"/>
    </source>
</evidence>
<feature type="binding site" evidence="8">
    <location>
        <position position="195"/>
    </location>
    <ligand>
        <name>Zn(2+)</name>
        <dbReference type="ChEBI" id="CHEBI:29105"/>
        <label>2</label>
    </ligand>
</feature>
<reference evidence="9" key="2">
    <citation type="submission" date="2021-09" db="EMBL/GenBank/DDBJ databases">
        <authorList>
            <person name="Gilroy R."/>
        </authorList>
    </citation>
    <scope>NUCLEOTIDE SEQUENCE</scope>
    <source>
        <strain evidence="9">CHK179-5677</strain>
    </source>
</reference>
<dbReference type="GO" id="GO:0004177">
    <property type="term" value="F:aminopeptidase activity"/>
    <property type="evidence" value="ECO:0007669"/>
    <property type="project" value="UniProtKB-UniRule"/>
</dbReference>
<comment type="cofactor">
    <cofactor evidence="8">
        <name>a divalent metal cation</name>
        <dbReference type="ChEBI" id="CHEBI:60240"/>
    </cofactor>
    <text evidence="8">Binds 2 divalent metal cations per subunit.</text>
</comment>
<dbReference type="PIRSF" id="PIRSF001123">
    <property type="entry name" value="PepA_GA"/>
    <property type="match status" value="1"/>
</dbReference>
<evidence type="ECO:0000313" key="10">
    <source>
        <dbReference type="Proteomes" id="UP000760668"/>
    </source>
</evidence>
<evidence type="ECO:0000256" key="2">
    <source>
        <dbReference type="ARBA" id="ARBA00022438"/>
    </source>
</evidence>
<feature type="binding site" evidence="8">
    <location>
        <position position="164"/>
    </location>
    <ligand>
        <name>Zn(2+)</name>
        <dbReference type="ChEBI" id="CHEBI:29105"/>
        <label>2</label>
    </ligand>
</feature>
<feature type="binding site" evidence="8">
    <location>
        <position position="217"/>
    </location>
    <ligand>
        <name>Zn(2+)</name>
        <dbReference type="ChEBI" id="CHEBI:29105"/>
        <label>1</label>
    </ligand>
</feature>
<evidence type="ECO:0000256" key="5">
    <source>
        <dbReference type="ARBA" id="ARBA00022801"/>
    </source>
</evidence>
<accession>A0A921MMI4</accession>
<gene>
    <name evidence="9" type="ORF">K8V01_08950</name>
</gene>
<proteinExistence type="inferred from homology"/>
<dbReference type="InterPro" id="IPR008007">
    <property type="entry name" value="Peptidase_M42"/>
</dbReference>
<evidence type="ECO:0000256" key="7">
    <source>
        <dbReference type="PIRSR" id="PIRSR001123-1"/>
    </source>
</evidence>
<reference evidence="9" key="1">
    <citation type="journal article" date="2021" name="PeerJ">
        <title>Extensive microbial diversity within the chicken gut microbiome revealed by metagenomics and culture.</title>
        <authorList>
            <person name="Gilroy R."/>
            <person name="Ravi A."/>
            <person name="Getino M."/>
            <person name="Pursley I."/>
            <person name="Horton D.L."/>
            <person name="Alikhan N.F."/>
            <person name="Baker D."/>
            <person name="Gharbi K."/>
            <person name="Hall N."/>
            <person name="Watson M."/>
            <person name="Adriaenssens E.M."/>
            <person name="Foster-Nyarko E."/>
            <person name="Jarju S."/>
            <person name="Secka A."/>
            <person name="Antonio M."/>
            <person name="Oren A."/>
            <person name="Chaudhuri R.R."/>
            <person name="La Ragione R."/>
            <person name="Hildebrand F."/>
            <person name="Pallen M.J."/>
        </authorList>
    </citation>
    <scope>NUCLEOTIDE SEQUENCE</scope>
    <source>
        <strain evidence="9">CHK179-5677</strain>
    </source>
</reference>
<dbReference type="InterPro" id="IPR051464">
    <property type="entry name" value="Peptidase_M42_aminopept"/>
</dbReference>
<evidence type="ECO:0000256" key="3">
    <source>
        <dbReference type="ARBA" id="ARBA00022670"/>
    </source>
</evidence>
<evidence type="ECO:0000256" key="1">
    <source>
        <dbReference type="ARBA" id="ARBA00006272"/>
    </source>
</evidence>
<feature type="binding site" evidence="8">
    <location>
        <position position="164"/>
    </location>
    <ligand>
        <name>Zn(2+)</name>
        <dbReference type="ChEBI" id="CHEBI:29105"/>
        <label>1</label>
    </ligand>
</feature>
<feature type="binding site" evidence="8">
    <location>
        <position position="304"/>
    </location>
    <ligand>
        <name>Zn(2+)</name>
        <dbReference type="ChEBI" id="CHEBI:29105"/>
        <label>2</label>
    </ligand>
</feature>
<dbReference type="EMBL" id="DYUC01000088">
    <property type="protein sequence ID" value="HJG87134.1"/>
    <property type="molecule type" value="Genomic_DNA"/>
</dbReference>
<keyword evidence="5" id="KW-0378">Hydrolase</keyword>
<evidence type="ECO:0000313" key="9">
    <source>
        <dbReference type="EMBL" id="HJG87134.1"/>
    </source>
</evidence>
<dbReference type="Gene3D" id="3.40.630.10">
    <property type="entry name" value="Zn peptidases"/>
    <property type="match status" value="1"/>
</dbReference>
<keyword evidence="3" id="KW-0645">Protease</keyword>